<organism evidence="5 6">
    <name type="scientific">Aciduliprofundum boonei (strain DSM 19572 / T469)</name>
    <dbReference type="NCBI Taxonomy" id="439481"/>
    <lineage>
        <taxon>Archaea</taxon>
        <taxon>Methanobacteriati</taxon>
        <taxon>Thermoplasmatota</taxon>
        <taxon>DHVE2 group</taxon>
        <taxon>Candidatus Aciduliprofundum</taxon>
    </lineage>
</organism>
<dbReference type="PIRSF" id="PIRSF001338">
    <property type="entry name" value="AIR_carboxylase"/>
    <property type="match status" value="1"/>
</dbReference>
<dbReference type="InterPro" id="IPR000031">
    <property type="entry name" value="PurE_dom"/>
</dbReference>
<comment type="pathway">
    <text evidence="1 2">Purine metabolism; IMP biosynthesis via de novo pathway; 5-amino-1-(5-phospho-D-ribosyl)imidazole-4-carboxylate from 5-amino-1-(5-phospho-D-ribosyl)imidazole (N5-CAIR route): step 2/2.</text>
</comment>
<keyword evidence="1 2" id="KW-0413">Isomerase</keyword>
<dbReference type="GO" id="GO:0006189">
    <property type="term" value="P:'de novo' IMP biosynthetic process"/>
    <property type="evidence" value="ECO:0007669"/>
    <property type="project" value="UniProtKB-UniRule"/>
</dbReference>
<evidence type="ECO:0000256" key="2">
    <source>
        <dbReference type="PIRNR" id="PIRNR001338"/>
    </source>
</evidence>
<dbReference type="OrthoDB" id="9473at2157"/>
<proteinExistence type="inferred from homology"/>
<evidence type="ECO:0000259" key="4">
    <source>
        <dbReference type="SMART" id="SM01001"/>
    </source>
</evidence>
<dbReference type="EC" id="5.4.99.18" evidence="1 2"/>
<dbReference type="Gene3D" id="3.40.50.1970">
    <property type="match status" value="1"/>
</dbReference>
<keyword evidence="5" id="KW-0456">Lyase</keyword>
<evidence type="ECO:0000313" key="5">
    <source>
        <dbReference type="EMBL" id="ADD08298.1"/>
    </source>
</evidence>
<dbReference type="RefSeq" id="WP_008081919.1">
    <property type="nucleotide sequence ID" value="NC_013926.1"/>
</dbReference>
<dbReference type="EMBL" id="CP001941">
    <property type="protein sequence ID" value="ADD08298.1"/>
    <property type="molecule type" value="Genomic_DNA"/>
</dbReference>
<dbReference type="eggNOG" id="arCOG02464">
    <property type="taxonomic scope" value="Archaea"/>
</dbReference>
<dbReference type="STRING" id="439481.Aboo_0487"/>
<evidence type="ECO:0000256" key="3">
    <source>
        <dbReference type="PIRSR" id="PIRSR001338-1"/>
    </source>
</evidence>
<keyword evidence="1 2" id="KW-0658">Purine biosynthesis</keyword>
<dbReference type="HAMAP" id="MF_01929">
    <property type="entry name" value="PurE_classI"/>
    <property type="match status" value="1"/>
</dbReference>
<dbReference type="HOGENOM" id="CLU_094982_2_0_2"/>
<feature type="domain" description="PurE" evidence="4">
    <location>
        <begin position="1"/>
        <end position="145"/>
    </location>
</feature>
<keyword evidence="6" id="KW-1185">Reference proteome</keyword>
<dbReference type="SMART" id="SM01001">
    <property type="entry name" value="AIRC"/>
    <property type="match status" value="1"/>
</dbReference>
<feature type="binding site" evidence="1 3">
    <location>
        <position position="12"/>
    </location>
    <ligand>
        <name>substrate</name>
    </ligand>
</feature>
<name>B5IA66_ACIB4</name>
<feature type="binding site" evidence="1 3">
    <location>
        <position position="9"/>
    </location>
    <ligand>
        <name>substrate</name>
    </ligand>
</feature>
<dbReference type="PANTHER" id="PTHR23046:SF2">
    <property type="entry name" value="PHOSPHORIBOSYLAMINOIMIDAZOLE CARBOXYLASE"/>
    <property type="match status" value="1"/>
</dbReference>
<dbReference type="InterPro" id="IPR033747">
    <property type="entry name" value="PurE_ClassI"/>
</dbReference>
<dbReference type="UniPathway" id="UPA00074">
    <property type="reaction ID" value="UER00943"/>
</dbReference>
<comment type="function">
    <text evidence="1 2">Catalyzes the conversion of N5-carboxyaminoimidazole ribonucleotide (N5-CAIR) to 4-carboxy-5-aminoimidazole ribonucleotide (CAIR).</text>
</comment>
<reference evidence="5" key="1">
    <citation type="submission" date="2010-02" db="EMBL/GenBank/DDBJ databases">
        <title>Complete sequence of Aciduliprofundum boonei T469.</title>
        <authorList>
            <consortium name="US DOE Joint Genome Institute"/>
            <person name="Lucas S."/>
            <person name="Copeland A."/>
            <person name="Lapidus A."/>
            <person name="Cheng J.-F."/>
            <person name="Bruce D."/>
            <person name="Goodwin L."/>
            <person name="Pitluck S."/>
            <person name="Saunders E."/>
            <person name="Detter J.C."/>
            <person name="Han C."/>
            <person name="Tapia R."/>
            <person name="Land M."/>
            <person name="Hauser L."/>
            <person name="Kyrpides N."/>
            <person name="Mikhailova N."/>
            <person name="Flores G."/>
            <person name="Reysenbach A.-L."/>
            <person name="Woyke T."/>
        </authorList>
    </citation>
    <scope>NUCLEOTIDE SEQUENCE</scope>
    <source>
        <strain evidence="5">T469</strain>
    </source>
</reference>
<dbReference type="NCBIfam" id="TIGR01162">
    <property type="entry name" value="purE"/>
    <property type="match status" value="1"/>
</dbReference>
<dbReference type="PANTHER" id="PTHR23046">
    <property type="entry name" value="PHOSPHORIBOSYLAMINOIMIDAZOLE CARBOXYLASE CATALYTIC SUBUNIT"/>
    <property type="match status" value="1"/>
</dbReference>
<gene>
    <name evidence="1" type="primary">purE</name>
    <name evidence="5" type="ordered locus">Aboo_0487</name>
</gene>
<dbReference type="Pfam" id="PF00731">
    <property type="entry name" value="AIRC"/>
    <property type="match status" value="1"/>
</dbReference>
<dbReference type="GO" id="GO:0034023">
    <property type="term" value="F:5-(carboxyamino)imidazole ribonucleotide mutase activity"/>
    <property type="evidence" value="ECO:0007669"/>
    <property type="project" value="UniProtKB-UniRule"/>
</dbReference>
<dbReference type="GO" id="GO:0016829">
    <property type="term" value="F:lyase activity"/>
    <property type="evidence" value="ECO:0007669"/>
    <property type="project" value="UniProtKB-KW"/>
</dbReference>
<dbReference type="KEGG" id="abi:Aboo_0487"/>
<dbReference type="SUPFAM" id="SSF52255">
    <property type="entry name" value="N5-CAIR mutase (phosphoribosylaminoimidazole carboxylase, PurE)"/>
    <property type="match status" value="1"/>
</dbReference>
<dbReference type="GeneID" id="8827432"/>
<dbReference type="InterPro" id="IPR024694">
    <property type="entry name" value="PurE_prokaryotes"/>
</dbReference>
<comment type="similarity">
    <text evidence="1">Belongs to the AIR carboxylase family. Class I subfamily.</text>
</comment>
<protein>
    <recommendedName>
        <fullName evidence="1 2">N5-carboxyaminoimidazole ribonucleotide mutase</fullName>
        <shortName evidence="1 2">N5-CAIR mutase</shortName>
        <ecNumber evidence="1 2">5.4.99.18</ecNumber>
    </recommendedName>
    <alternativeName>
        <fullName evidence="1">5-(carboxyamino)imidazole ribonucleotide mutase</fullName>
    </alternativeName>
</protein>
<evidence type="ECO:0000256" key="1">
    <source>
        <dbReference type="HAMAP-Rule" id="MF_01929"/>
    </source>
</evidence>
<dbReference type="AlphaFoldDB" id="B5IA66"/>
<accession>B5IA66</accession>
<feature type="binding site" evidence="1 3">
    <location>
        <position position="39"/>
    </location>
    <ligand>
        <name>substrate</name>
    </ligand>
</feature>
<sequence length="158" mass="17378">MGVCVLLGSKSDLEKAQGAFEIFRQFDVDFDVHIASAHRTPEMVKNIVQNSKHDAFLVFAGLSAALPGAVAALTTKPVIGVPLSGRVPFDSLLSMVQMPKGVPVAVVGVDNVINGALMCIQILAIKDERLERKILEYRERMREKVAKDDEEVRRYVQS</sequence>
<dbReference type="Proteomes" id="UP000001400">
    <property type="component" value="Chromosome"/>
</dbReference>
<evidence type="ECO:0000313" key="6">
    <source>
        <dbReference type="Proteomes" id="UP000001400"/>
    </source>
</evidence>
<comment type="catalytic activity">
    <reaction evidence="1 2">
        <text>5-carboxyamino-1-(5-phospho-D-ribosyl)imidazole + H(+) = 5-amino-1-(5-phospho-D-ribosyl)imidazole-4-carboxylate</text>
        <dbReference type="Rhea" id="RHEA:13193"/>
        <dbReference type="ChEBI" id="CHEBI:15378"/>
        <dbReference type="ChEBI" id="CHEBI:58730"/>
        <dbReference type="ChEBI" id="CHEBI:77657"/>
        <dbReference type="EC" id="5.4.99.18"/>
    </reaction>
</comment>